<protein>
    <recommendedName>
        <fullName evidence="7">RDD domain-containing protein</fullName>
    </recommendedName>
</protein>
<evidence type="ECO:0000313" key="8">
    <source>
        <dbReference type="EMBL" id="KDN96553.1"/>
    </source>
</evidence>
<organism evidence="8 9">
    <name type="scientific">Hydrogenovibrio marinus</name>
    <dbReference type="NCBI Taxonomy" id="28885"/>
    <lineage>
        <taxon>Bacteria</taxon>
        <taxon>Pseudomonadati</taxon>
        <taxon>Pseudomonadota</taxon>
        <taxon>Gammaproteobacteria</taxon>
        <taxon>Thiotrichales</taxon>
        <taxon>Piscirickettsiaceae</taxon>
        <taxon>Hydrogenovibrio</taxon>
    </lineage>
</organism>
<dbReference type="PANTHER" id="PTHR36115">
    <property type="entry name" value="PROLINE-RICH ANTIGEN HOMOLOG-RELATED"/>
    <property type="match status" value="1"/>
</dbReference>
<reference evidence="8 9" key="1">
    <citation type="submission" date="2014-04" db="EMBL/GenBank/DDBJ databases">
        <title>Draft genome sequence of Hydrogenovibrio marinus MH-110, a model organism for aerobic H2 metabolism.</title>
        <authorList>
            <person name="Cha H.J."/>
            <person name="Jo B.H."/>
            <person name="Hwang B.H."/>
        </authorList>
    </citation>
    <scope>NUCLEOTIDE SEQUENCE [LARGE SCALE GENOMIC DNA]</scope>
    <source>
        <strain evidence="8 9">MH-110</strain>
    </source>
</reference>
<dbReference type="InterPro" id="IPR051791">
    <property type="entry name" value="Pra-immunoreactive"/>
</dbReference>
<dbReference type="Proteomes" id="UP000027341">
    <property type="component" value="Unassembled WGS sequence"/>
</dbReference>
<keyword evidence="9" id="KW-1185">Reference proteome</keyword>
<feature type="transmembrane region" description="Helical" evidence="6">
    <location>
        <begin position="43"/>
        <end position="62"/>
    </location>
</feature>
<evidence type="ECO:0000256" key="2">
    <source>
        <dbReference type="ARBA" id="ARBA00022475"/>
    </source>
</evidence>
<keyword evidence="4 6" id="KW-1133">Transmembrane helix</keyword>
<evidence type="ECO:0000256" key="1">
    <source>
        <dbReference type="ARBA" id="ARBA00004651"/>
    </source>
</evidence>
<feature type="transmembrane region" description="Helical" evidence="6">
    <location>
        <begin position="6"/>
        <end position="31"/>
    </location>
</feature>
<dbReference type="AlphaFoldDB" id="A0A066ZRW5"/>
<feature type="domain" description="RDD" evidence="7">
    <location>
        <begin position="7"/>
        <end position="124"/>
    </location>
</feature>
<evidence type="ECO:0000259" key="7">
    <source>
        <dbReference type="Pfam" id="PF06271"/>
    </source>
</evidence>
<dbReference type="PANTHER" id="PTHR36115:SF10">
    <property type="entry name" value="RDD DOMAIN-CONTAINING PROTEIN"/>
    <property type="match status" value="1"/>
</dbReference>
<dbReference type="Pfam" id="PF06271">
    <property type="entry name" value="RDD"/>
    <property type="match status" value="1"/>
</dbReference>
<feature type="transmembrane region" description="Helical" evidence="6">
    <location>
        <begin position="93"/>
        <end position="111"/>
    </location>
</feature>
<sequence length="135" mass="15614">MLPFKILFAFLYDLLLLCSVWFVAAIPFVVWQGENLQNSSSSMLGFQVYLLAITYVYLTYFWTQSGQTPGLRTWKLRLITQNNTLLTRTEANLRFLTGILLWPIGWIGLFLPSNHQTLQDRIAKTQILPVSEKNL</sequence>
<gene>
    <name evidence="8" type="ORF">EI16_09860</name>
</gene>
<proteinExistence type="predicted"/>
<keyword evidence="5 6" id="KW-0472">Membrane</keyword>
<comment type="caution">
    <text evidence="8">The sequence shown here is derived from an EMBL/GenBank/DDBJ whole genome shotgun (WGS) entry which is preliminary data.</text>
</comment>
<evidence type="ECO:0000256" key="6">
    <source>
        <dbReference type="SAM" id="Phobius"/>
    </source>
</evidence>
<dbReference type="EMBL" id="JMIU01000001">
    <property type="protein sequence ID" value="KDN96553.1"/>
    <property type="molecule type" value="Genomic_DNA"/>
</dbReference>
<evidence type="ECO:0000256" key="5">
    <source>
        <dbReference type="ARBA" id="ARBA00023136"/>
    </source>
</evidence>
<comment type="subcellular location">
    <subcellularLocation>
        <location evidence="1">Cell membrane</location>
        <topology evidence="1">Multi-pass membrane protein</topology>
    </subcellularLocation>
</comment>
<evidence type="ECO:0000256" key="3">
    <source>
        <dbReference type="ARBA" id="ARBA00022692"/>
    </source>
</evidence>
<evidence type="ECO:0000256" key="4">
    <source>
        <dbReference type="ARBA" id="ARBA00022989"/>
    </source>
</evidence>
<keyword evidence="2" id="KW-1003">Cell membrane</keyword>
<keyword evidence="3 6" id="KW-0812">Transmembrane</keyword>
<evidence type="ECO:0000313" key="9">
    <source>
        <dbReference type="Proteomes" id="UP000027341"/>
    </source>
</evidence>
<name>A0A066ZRW5_HYDMR</name>
<dbReference type="STRING" id="28885.EI16_09860"/>
<dbReference type="GO" id="GO:0005886">
    <property type="term" value="C:plasma membrane"/>
    <property type="evidence" value="ECO:0007669"/>
    <property type="project" value="UniProtKB-SubCell"/>
</dbReference>
<dbReference type="InterPro" id="IPR010432">
    <property type="entry name" value="RDD"/>
</dbReference>
<accession>A0A066ZRW5</accession>